<evidence type="ECO:0000256" key="2">
    <source>
        <dbReference type="ARBA" id="ARBA00022664"/>
    </source>
</evidence>
<dbReference type="EMBL" id="MPUH01000139">
    <property type="protein sequence ID" value="OMJ88877.1"/>
    <property type="molecule type" value="Genomic_DNA"/>
</dbReference>
<dbReference type="Proteomes" id="UP000187209">
    <property type="component" value="Unassembled WGS sequence"/>
</dbReference>
<dbReference type="Pfam" id="PF06544">
    <property type="entry name" value="Prp3_C"/>
    <property type="match status" value="1"/>
</dbReference>
<evidence type="ECO:0000256" key="1">
    <source>
        <dbReference type="ARBA" id="ARBA00004123"/>
    </source>
</evidence>
<dbReference type="AlphaFoldDB" id="A0A1R2CIP6"/>
<keyword evidence="3" id="KW-0508">mRNA splicing</keyword>
<feature type="domain" description="Small nuclear ribonucleoprotein Prp3 C-terminal" evidence="6">
    <location>
        <begin position="259"/>
        <end position="370"/>
    </location>
</feature>
<evidence type="ECO:0000256" key="4">
    <source>
        <dbReference type="ARBA" id="ARBA00023242"/>
    </source>
</evidence>
<evidence type="ECO:0000256" key="5">
    <source>
        <dbReference type="SAM" id="MobiDB-lite"/>
    </source>
</evidence>
<dbReference type="Pfam" id="PF08572">
    <property type="entry name" value="PRP3"/>
    <property type="match status" value="1"/>
</dbReference>
<keyword evidence="4" id="KW-0539">Nucleus</keyword>
<dbReference type="OrthoDB" id="10264544at2759"/>
<organism evidence="8 9">
    <name type="scientific">Stentor coeruleus</name>
    <dbReference type="NCBI Taxonomy" id="5963"/>
    <lineage>
        <taxon>Eukaryota</taxon>
        <taxon>Sar</taxon>
        <taxon>Alveolata</taxon>
        <taxon>Ciliophora</taxon>
        <taxon>Postciliodesmatophora</taxon>
        <taxon>Heterotrichea</taxon>
        <taxon>Heterotrichida</taxon>
        <taxon>Stentoridae</taxon>
        <taxon>Stentor</taxon>
    </lineage>
</organism>
<comment type="caution">
    <text evidence="8">The sequence shown here is derived from an EMBL/GenBank/DDBJ whole genome shotgun (WGS) entry which is preliminary data.</text>
</comment>
<comment type="subcellular location">
    <subcellularLocation>
        <location evidence="1">Nucleus</location>
    </subcellularLocation>
</comment>
<reference evidence="8 9" key="1">
    <citation type="submission" date="2016-11" db="EMBL/GenBank/DDBJ databases">
        <title>The macronuclear genome of Stentor coeruleus: a giant cell with tiny introns.</title>
        <authorList>
            <person name="Slabodnick M."/>
            <person name="Ruby J.G."/>
            <person name="Reiff S.B."/>
            <person name="Swart E.C."/>
            <person name="Gosai S."/>
            <person name="Prabakaran S."/>
            <person name="Witkowska E."/>
            <person name="Larue G.E."/>
            <person name="Fisher S."/>
            <person name="Freeman R.M."/>
            <person name="Gunawardena J."/>
            <person name="Chu W."/>
            <person name="Stover N.A."/>
            <person name="Gregory B.D."/>
            <person name="Nowacki M."/>
            <person name="Derisi J."/>
            <person name="Roy S.W."/>
            <person name="Marshall W.F."/>
            <person name="Sood P."/>
        </authorList>
    </citation>
    <scope>NUCLEOTIDE SEQUENCE [LARGE SCALE GENOMIC DNA]</scope>
    <source>
        <strain evidence="8">WM001</strain>
    </source>
</reference>
<dbReference type="GO" id="GO:0046540">
    <property type="term" value="C:U4/U6 x U5 tri-snRNP complex"/>
    <property type="evidence" value="ECO:0007669"/>
    <property type="project" value="InterPro"/>
</dbReference>
<evidence type="ECO:0000313" key="8">
    <source>
        <dbReference type="EMBL" id="OMJ88877.1"/>
    </source>
</evidence>
<evidence type="ECO:0000259" key="6">
    <source>
        <dbReference type="Pfam" id="PF06544"/>
    </source>
</evidence>
<keyword evidence="9" id="KW-1185">Reference proteome</keyword>
<dbReference type="GO" id="GO:0000398">
    <property type="term" value="P:mRNA splicing, via spliceosome"/>
    <property type="evidence" value="ECO:0007669"/>
    <property type="project" value="InterPro"/>
</dbReference>
<dbReference type="CDD" id="cd24162">
    <property type="entry name" value="Prp3_C"/>
    <property type="match status" value="1"/>
</dbReference>
<dbReference type="InterPro" id="IPR027104">
    <property type="entry name" value="Prp3"/>
</dbReference>
<dbReference type="PANTHER" id="PTHR14212">
    <property type="entry name" value="U4/U6-ASSOCIATED RNA SPLICING FACTOR-RELATED"/>
    <property type="match status" value="1"/>
</dbReference>
<evidence type="ECO:0000256" key="3">
    <source>
        <dbReference type="ARBA" id="ARBA00023187"/>
    </source>
</evidence>
<gene>
    <name evidence="8" type="ORF">SteCoe_9081</name>
</gene>
<feature type="domain" description="Pre-mRNA-splicing factor 3" evidence="7">
    <location>
        <begin position="50"/>
        <end position="236"/>
    </location>
</feature>
<accession>A0A1R2CIP6</accession>
<name>A0A1R2CIP6_9CILI</name>
<dbReference type="PANTHER" id="PTHR14212:SF0">
    <property type="entry name" value="U4_U6 SMALL NUCLEAR RIBONUCLEOPROTEIN PRP3"/>
    <property type="match status" value="1"/>
</dbReference>
<evidence type="ECO:0000313" key="9">
    <source>
        <dbReference type="Proteomes" id="UP000187209"/>
    </source>
</evidence>
<dbReference type="InterPro" id="IPR010541">
    <property type="entry name" value="Prp3_C"/>
</dbReference>
<evidence type="ECO:0000259" key="7">
    <source>
        <dbReference type="Pfam" id="PF08572"/>
    </source>
</evidence>
<proteinExistence type="predicted"/>
<feature type="region of interest" description="Disordered" evidence="5">
    <location>
        <begin position="1"/>
        <end position="21"/>
    </location>
</feature>
<sequence>MDLPEKRPREEPSKVKMDEKGRLIDEHGREVDLSYSNRIDLDVNKQRFEKKKKKQHKFLQNLKESSKSRGFFFDKNLPKKKSSKKISMGFNFTNTNEEIKLIANVTPDIEWWDKEITNSYSELYNPDAITAEIFNATLPIQLPFNTTTHNVTMHLTEKEKKKIKRLKKAQKLKEIREKIKLGLMEAPPAKIKISSLMRVMSRELAQDPSKTEHEIMEKYNERLQKHIARNEESKLTHAQRVEKALRKRRRDSARESRIAVFKISYFSSTKIKFKLMKNASQLALVGICLILPSPSPSIIIVEGGKRAIKFYTRLCLHRIDWKSDNSSCELVWNTEIKDAKFFKFKILSVESELDLKRILSKKDAMNYWSLVCTWKGNNDMLL</sequence>
<dbReference type="InterPro" id="IPR013881">
    <property type="entry name" value="Pre-mRNA_splic_Prp3_dom"/>
</dbReference>
<protein>
    <submittedName>
        <fullName evidence="8">Uncharacterized protein</fullName>
    </submittedName>
</protein>
<keyword evidence="2" id="KW-0507">mRNA processing</keyword>